<dbReference type="InterPro" id="IPR013087">
    <property type="entry name" value="Znf_C2H2_type"/>
</dbReference>
<evidence type="ECO:0000313" key="10">
    <source>
        <dbReference type="EMBL" id="CAL1611433.1"/>
    </source>
</evidence>
<feature type="domain" description="C2H2-type" evidence="9">
    <location>
        <begin position="655"/>
        <end position="682"/>
    </location>
</feature>
<dbReference type="InterPro" id="IPR036236">
    <property type="entry name" value="Znf_C2H2_sf"/>
</dbReference>
<feature type="compositionally biased region" description="Polar residues" evidence="8">
    <location>
        <begin position="96"/>
        <end position="106"/>
    </location>
</feature>
<evidence type="ECO:0000256" key="5">
    <source>
        <dbReference type="ARBA" id="ARBA00022833"/>
    </source>
</evidence>
<proteinExistence type="predicted"/>
<dbReference type="EMBL" id="OZ035829">
    <property type="protein sequence ID" value="CAL1611433.1"/>
    <property type="molecule type" value="Genomic_DNA"/>
</dbReference>
<comment type="subcellular location">
    <subcellularLocation>
        <location evidence="1">Nucleus</location>
    </subcellularLocation>
</comment>
<dbReference type="PROSITE" id="PS50157">
    <property type="entry name" value="ZINC_FINGER_C2H2_2"/>
    <property type="match status" value="11"/>
</dbReference>
<keyword evidence="2" id="KW-0479">Metal-binding</keyword>
<feature type="region of interest" description="Disordered" evidence="8">
    <location>
        <begin position="67"/>
        <end position="106"/>
    </location>
</feature>
<keyword evidence="3" id="KW-0677">Repeat</keyword>
<evidence type="ECO:0000259" key="9">
    <source>
        <dbReference type="PROSITE" id="PS50157"/>
    </source>
</evidence>
<feature type="region of interest" description="Disordered" evidence="8">
    <location>
        <begin position="476"/>
        <end position="497"/>
    </location>
</feature>
<protein>
    <recommendedName>
        <fullName evidence="9">C2H2-type domain-containing protein</fullName>
    </recommendedName>
</protein>
<evidence type="ECO:0000256" key="2">
    <source>
        <dbReference type="ARBA" id="ARBA00022723"/>
    </source>
</evidence>
<feature type="domain" description="C2H2-type" evidence="9">
    <location>
        <begin position="116"/>
        <end position="143"/>
    </location>
</feature>
<dbReference type="SUPFAM" id="SSF57667">
    <property type="entry name" value="beta-beta-alpha zinc fingers"/>
    <property type="match status" value="6"/>
</dbReference>
<dbReference type="FunFam" id="3.30.160.60:FF:000145">
    <property type="entry name" value="Zinc finger protein 574"/>
    <property type="match status" value="1"/>
</dbReference>
<keyword evidence="4 7" id="KW-0863">Zinc-finger</keyword>
<dbReference type="Pfam" id="PF13912">
    <property type="entry name" value="zf-C2H2_6"/>
    <property type="match status" value="1"/>
</dbReference>
<reference evidence="10 11" key="1">
    <citation type="submission" date="2024-04" db="EMBL/GenBank/DDBJ databases">
        <authorList>
            <person name="Waldvogel A.-M."/>
            <person name="Schoenle A."/>
        </authorList>
    </citation>
    <scope>NUCLEOTIDE SEQUENCE [LARGE SCALE GENOMIC DNA]</scope>
</reference>
<dbReference type="PANTHER" id="PTHR24408:SF58">
    <property type="entry name" value="TRANSCRIPTION FACTOR (TFIIIA), PUTATIVE (AFU_ORTHOLOGUE AFUA_1G05150)-RELATED"/>
    <property type="match status" value="1"/>
</dbReference>
<dbReference type="SMART" id="SM00355">
    <property type="entry name" value="ZnF_C2H2"/>
    <property type="match status" value="13"/>
</dbReference>
<feature type="compositionally biased region" description="Basic and acidic residues" evidence="8">
    <location>
        <begin position="67"/>
        <end position="94"/>
    </location>
</feature>
<feature type="domain" description="C2H2-type" evidence="9">
    <location>
        <begin position="522"/>
        <end position="549"/>
    </location>
</feature>
<feature type="domain" description="C2H2-type" evidence="9">
    <location>
        <begin position="255"/>
        <end position="282"/>
    </location>
</feature>
<gene>
    <name evidence="10" type="ORF">KC01_LOCUS37851</name>
</gene>
<evidence type="ECO:0000256" key="6">
    <source>
        <dbReference type="ARBA" id="ARBA00023242"/>
    </source>
</evidence>
<dbReference type="GO" id="GO:0005634">
    <property type="term" value="C:nucleus"/>
    <property type="evidence" value="ECO:0007669"/>
    <property type="project" value="UniProtKB-SubCell"/>
</dbReference>
<evidence type="ECO:0000256" key="3">
    <source>
        <dbReference type="ARBA" id="ARBA00022737"/>
    </source>
</evidence>
<dbReference type="PANTHER" id="PTHR24408">
    <property type="entry name" value="ZINC FINGER PROTEIN"/>
    <property type="match status" value="1"/>
</dbReference>
<feature type="domain" description="C2H2-type" evidence="9">
    <location>
        <begin position="157"/>
        <end position="184"/>
    </location>
</feature>
<name>A0AAV2MDI2_KNICA</name>
<feature type="domain" description="C2H2-type" evidence="9">
    <location>
        <begin position="282"/>
        <end position="310"/>
    </location>
</feature>
<dbReference type="Gene3D" id="3.30.160.60">
    <property type="entry name" value="Classic Zinc Finger"/>
    <property type="match status" value="7"/>
</dbReference>
<sequence length="685" mass="78566">MDEAEVGVMKEESQENVVRRDGGASGSEFPSVGHDPEGEGVFSCQKCGDAFTEEETYLQHLQQHALEHDGDCRETTDKTEADKSLPHIYSKDGGRNAQTTSKDLSEQTGITSQHAYKCEECGKTYGKFGYFINHQRTHMQPSKSVFHNLEHLEKKSFQCEYCGRSYSRMSALDAHRRCHEGKLVKKEKKCRSSPEALVPEQKAERKHLEADSGRSVTCLCGKKFSTLMKLNTHKRFSHNGQCFDNGVYERRKKGFKCSQCPKSFSSHVALASHEHSHKGKNYKCDECDKTFTTLYFYERHQGLKHSQIIPSKSFLHQVDQVQKKTCECKVCGLKFSRASALHAHELNHLNEMDETKLPQPGMHAQFERKATEQTGIRGFFSPESGTQAIKAEDDETLEPGDLIVKVISSSSSSSESEDNNSDLELVCESDYEIDYGEPGAEERLDCPDCYRCFTNPSSLRVHRMWHDIRRKRHGTQESASLHLEVEPDEANKSSESESSCNKRFASANSWIGHMKLHKERPFWCFSCARGFSQQETFNYHMYRHKCRKFQCTICNKMFRLLKQLNDHYNTHTGEKPHICTYCGKGFSQSASMYAHRKVHFKTNRTSTRTIRRLNNVERLYLQSTAQTLAGAMKQTPQSVEDYREYGRPVAKRLEWECCDCDQSFEEVTQLHNHYIQHAAGEIPML</sequence>
<feature type="region of interest" description="Disordered" evidence="8">
    <location>
        <begin position="1"/>
        <end position="37"/>
    </location>
</feature>
<dbReference type="GO" id="GO:0008270">
    <property type="term" value="F:zinc ion binding"/>
    <property type="evidence" value="ECO:0007669"/>
    <property type="project" value="UniProtKB-KW"/>
</dbReference>
<dbReference type="GO" id="GO:0043565">
    <property type="term" value="F:sequence-specific DNA binding"/>
    <property type="evidence" value="ECO:0007669"/>
    <property type="project" value="TreeGrafter"/>
</dbReference>
<dbReference type="AlphaFoldDB" id="A0AAV2MDI2"/>
<dbReference type="Proteomes" id="UP001497482">
    <property type="component" value="Chromosome 7"/>
</dbReference>
<dbReference type="Pfam" id="PF00096">
    <property type="entry name" value="zf-C2H2"/>
    <property type="match status" value="8"/>
</dbReference>
<keyword evidence="11" id="KW-1185">Reference proteome</keyword>
<evidence type="ECO:0000256" key="4">
    <source>
        <dbReference type="ARBA" id="ARBA00022771"/>
    </source>
</evidence>
<evidence type="ECO:0000256" key="7">
    <source>
        <dbReference type="PROSITE-ProRule" id="PRU00042"/>
    </source>
</evidence>
<evidence type="ECO:0000256" key="1">
    <source>
        <dbReference type="ARBA" id="ARBA00004123"/>
    </source>
</evidence>
<keyword evidence="5" id="KW-0862">Zinc</keyword>
<evidence type="ECO:0000256" key="8">
    <source>
        <dbReference type="SAM" id="MobiDB-lite"/>
    </source>
</evidence>
<dbReference type="PROSITE" id="PS00028">
    <property type="entry name" value="ZINC_FINGER_C2H2_1"/>
    <property type="match status" value="11"/>
</dbReference>
<feature type="compositionally biased region" description="Basic and acidic residues" evidence="8">
    <location>
        <begin position="8"/>
        <end position="22"/>
    </location>
</feature>
<feature type="domain" description="C2H2-type" evidence="9">
    <location>
        <begin position="549"/>
        <end position="576"/>
    </location>
</feature>
<feature type="domain" description="C2H2-type" evidence="9">
    <location>
        <begin position="42"/>
        <end position="69"/>
    </location>
</feature>
<evidence type="ECO:0000313" key="11">
    <source>
        <dbReference type="Proteomes" id="UP001497482"/>
    </source>
</evidence>
<dbReference type="FunFam" id="3.30.160.60:FF:000557">
    <property type="entry name" value="zinc finger and SCAN domain-containing protein 29"/>
    <property type="match status" value="1"/>
</dbReference>
<feature type="compositionally biased region" description="Basic and acidic residues" evidence="8">
    <location>
        <begin position="483"/>
        <end position="495"/>
    </location>
</feature>
<feature type="domain" description="C2H2-type" evidence="9">
    <location>
        <begin position="577"/>
        <end position="604"/>
    </location>
</feature>
<organism evidence="10 11">
    <name type="scientific">Knipowitschia caucasica</name>
    <name type="common">Caucasian dwarf goby</name>
    <name type="synonym">Pomatoschistus caucasicus</name>
    <dbReference type="NCBI Taxonomy" id="637954"/>
    <lineage>
        <taxon>Eukaryota</taxon>
        <taxon>Metazoa</taxon>
        <taxon>Chordata</taxon>
        <taxon>Craniata</taxon>
        <taxon>Vertebrata</taxon>
        <taxon>Euteleostomi</taxon>
        <taxon>Actinopterygii</taxon>
        <taxon>Neopterygii</taxon>
        <taxon>Teleostei</taxon>
        <taxon>Neoteleostei</taxon>
        <taxon>Acanthomorphata</taxon>
        <taxon>Gobiaria</taxon>
        <taxon>Gobiiformes</taxon>
        <taxon>Gobioidei</taxon>
        <taxon>Gobiidae</taxon>
        <taxon>Gobiinae</taxon>
        <taxon>Knipowitschia</taxon>
    </lineage>
</organism>
<keyword evidence="6" id="KW-0539">Nucleus</keyword>
<accession>A0AAV2MDI2</accession>
<feature type="domain" description="C2H2-type" evidence="9">
    <location>
        <begin position="326"/>
        <end position="353"/>
    </location>
</feature>
<dbReference type="GO" id="GO:0000981">
    <property type="term" value="F:DNA-binding transcription factor activity, RNA polymerase II-specific"/>
    <property type="evidence" value="ECO:0007669"/>
    <property type="project" value="TreeGrafter"/>
</dbReference>
<feature type="domain" description="C2H2-type" evidence="9">
    <location>
        <begin position="444"/>
        <end position="471"/>
    </location>
</feature>